<protein>
    <submittedName>
        <fullName evidence="1">Uncharacterized protein</fullName>
    </submittedName>
</protein>
<name>A0A4Y2BN86_ARAVE</name>
<organism evidence="1 2">
    <name type="scientific">Araneus ventricosus</name>
    <name type="common">Orbweaver spider</name>
    <name type="synonym">Epeira ventricosa</name>
    <dbReference type="NCBI Taxonomy" id="182803"/>
    <lineage>
        <taxon>Eukaryota</taxon>
        <taxon>Metazoa</taxon>
        <taxon>Ecdysozoa</taxon>
        <taxon>Arthropoda</taxon>
        <taxon>Chelicerata</taxon>
        <taxon>Arachnida</taxon>
        <taxon>Araneae</taxon>
        <taxon>Araneomorphae</taxon>
        <taxon>Entelegynae</taxon>
        <taxon>Araneoidea</taxon>
        <taxon>Araneidae</taxon>
        <taxon>Araneus</taxon>
    </lineage>
</organism>
<evidence type="ECO:0000313" key="2">
    <source>
        <dbReference type="Proteomes" id="UP000499080"/>
    </source>
</evidence>
<dbReference type="EMBL" id="BGPR01000093">
    <property type="protein sequence ID" value="GBL93413.1"/>
    <property type="molecule type" value="Genomic_DNA"/>
</dbReference>
<reference evidence="1 2" key="1">
    <citation type="journal article" date="2019" name="Sci. Rep.">
        <title>Orb-weaving spider Araneus ventricosus genome elucidates the spidroin gene catalogue.</title>
        <authorList>
            <person name="Kono N."/>
            <person name="Nakamura H."/>
            <person name="Ohtoshi R."/>
            <person name="Moran D.A.P."/>
            <person name="Shinohara A."/>
            <person name="Yoshida Y."/>
            <person name="Fujiwara M."/>
            <person name="Mori M."/>
            <person name="Tomita M."/>
            <person name="Arakawa K."/>
        </authorList>
    </citation>
    <scope>NUCLEOTIDE SEQUENCE [LARGE SCALE GENOMIC DNA]</scope>
</reference>
<proteinExistence type="predicted"/>
<comment type="caution">
    <text evidence="1">The sequence shown here is derived from an EMBL/GenBank/DDBJ whole genome shotgun (WGS) entry which is preliminary data.</text>
</comment>
<gene>
    <name evidence="1" type="ORF">AVEN_219522_1</name>
</gene>
<keyword evidence="2" id="KW-1185">Reference proteome</keyword>
<accession>A0A4Y2BN86</accession>
<sequence>MQCRLHYTPDQRSLQTNSKIIAKKKTSSWCSHNNRNPSCNGQIEIMLETVVLVLAKLSIDDPQQVVSPCSCCTENPQQYNKQSNLENSL</sequence>
<dbReference type="Proteomes" id="UP000499080">
    <property type="component" value="Unassembled WGS sequence"/>
</dbReference>
<dbReference type="AlphaFoldDB" id="A0A4Y2BN86"/>
<evidence type="ECO:0000313" key="1">
    <source>
        <dbReference type="EMBL" id="GBL93413.1"/>
    </source>
</evidence>